<protein>
    <submittedName>
        <fullName evidence="1">(northern house mosquito) hypothetical protein</fullName>
    </submittedName>
</protein>
<dbReference type="AlphaFoldDB" id="A0A8D8NZ93"/>
<evidence type="ECO:0000313" key="1">
    <source>
        <dbReference type="EMBL" id="CAG6582981.1"/>
    </source>
</evidence>
<dbReference type="EMBL" id="HBUE01310264">
    <property type="protein sequence ID" value="CAG6582981.1"/>
    <property type="molecule type" value="Transcribed_RNA"/>
</dbReference>
<accession>A0A8D8NZ93</accession>
<proteinExistence type="predicted"/>
<dbReference type="EMBL" id="HBUE01204036">
    <property type="protein sequence ID" value="CAG6531139.1"/>
    <property type="molecule type" value="Transcribed_RNA"/>
</dbReference>
<sequence length="312" mass="35926">MLRVPVQEAHVVLLLDPAAVRVHALRRTLVILLQQLIVLLEDVLELANLVLVLIANVLVVIVQARNASLRDRKVAPLQRQDVQERLRLPALADQHIPHRFAHQPHVLVHPVNHHDQRRFVNLREPGHPQQTADDLPEGLHQHRSGQLRVVPGLTSRETTVMRIDEPERSCYFFVPTQVGRIGRRKVNVGHQLARVQDVTVPGLGRVRINQRLNHLGLVHHLDRLRDQRILQRNPLLAGNRVRQLDLLELFHFRHRQDNLVGRHFLLFVTTILEAAPMFSLHFEFLPRIASTGKKSLFISKTKQQQTAECLEE</sequence>
<reference evidence="1" key="1">
    <citation type="submission" date="2021-05" db="EMBL/GenBank/DDBJ databases">
        <authorList>
            <person name="Alioto T."/>
            <person name="Alioto T."/>
            <person name="Gomez Garrido J."/>
        </authorList>
    </citation>
    <scope>NUCLEOTIDE SEQUENCE</scope>
</reference>
<name>A0A8D8NZ93_CULPI</name>
<organism evidence="1">
    <name type="scientific">Culex pipiens</name>
    <name type="common">House mosquito</name>
    <dbReference type="NCBI Taxonomy" id="7175"/>
    <lineage>
        <taxon>Eukaryota</taxon>
        <taxon>Metazoa</taxon>
        <taxon>Ecdysozoa</taxon>
        <taxon>Arthropoda</taxon>
        <taxon>Hexapoda</taxon>
        <taxon>Insecta</taxon>
        <taxon>Pterygota</taxon>
        <taxon>Neoptera</taxon>
        <taxon>Endopterygota</taxon>
        <taxon>Diptera</taxon>
        <taxon>Nematocera</taxon>
        <taxon>Culicoidea</taxon>
        <taxon>Culicidae</taxon>
        <taxon>Culicinae</taxon>
        <taxon>Culicini</taxon>
        <taxon>Culex</taxon>
        <taxon>Culex</taxon>
    </lineage>
</organism>